<dbReference type="PANTHER" id="PTHR34697">
    <property type="entry name" value="PHOSPHATIDYLGLYCEROL LYSYLTRANSFERASE"/>
    <property type="match status" value="1"/>
</dbReference>
<accession>A0A517MNS0</accession>
<keyword evidence="3 6" id="KW-0812">Transmembrane</keyword>
<dbReference type="NCBIfam" id="NF033480">
    <property type="entry name" value="bifunc_MprF"/>
    <property type="match status" value="1"/>
</dbReference>
<feature type="domain" description="Phosphatidylglycerol lysyltransferase C-terminal" evidence="7">
    <location>
        <begin position="543"/>
        <end position="858"/>
    </location>
</feature>
<proteinExistence type="predicted"/>
<dbReference type="InterPro" id="IPR051211">
    <property type="entry name" value="PG_lysyltransferase"/>
</dbReference>
<dbReference type="EMBL" id="CP036262">
    <property type="protein sequence ID" value="QDS96523.1"/>
    <property type="molecule type" value="Genomic_DNA"/>
</dbReference>
<reference evidence="8 9" key="1">
    <citation type="submission" date="2019-02" db="EMBL/GenBank/DDBJ databases">
        <title>Deep-cultivation of Planctomycetes and their phenomic and genomic characterization uncovers novel biology.</title>
        <authorList>
            <person name="Wiegand S."/>
            <person name="Jogler M."/>
            <person name="Boedeker C."/>
            <person name="Pinto D."/>
            <person name="Vollmers J."/>
            <person name="Rivas-Marin E."/>
            <person name="Kohn T."/>
            <person name="Peeters S.H."/>
            <person name="Heuer A."/>
            <person name="Rast P."/>
            <person name="Oberbeckmann S."/>
            <person name="Bunk B."/>
            <person name="Jeske O."/>
            <person name="Meyerdierks A."/>
            <person name="Storesund J.E."/>
            <person name="Kallscheuer N."/>
            <person name="Luecker S."/>
            <person name="Lage O.M."/>
            <person name="Pohl T."/>
            <person name="Merkel B.J."/>
            <person name="Hornburger P."/>
            <person name="Mueller R.-W."/>
            <person name="Bruemmer F."/>
            <person name="Labrenz M."/>
            <person name="Spormann A.M."/>
            <person name="Op den Camp H."/>
            <person name="Overmann J."/>
            <person name="Amann R."/>
            <person name="Jetten M.S.M."/>
            <person name="Mascher T."/>
            <person name="Medema M.H."/>
            <person name="Devos D.P."/>
            <person name="Kaster A.-K."/>
            <person name="Ovreas L."/>
            <person name="Rohde M."/>
            <person name="Galperin M.Y."/>
            <person name="Jogler C."/>
        </authorList>
    </citation>
    <scope>NUCLEOTIDE SEQUENCE [LARGE SCALE GENOMIC DNA]</scope>
    <source>
        <strain evidence="8 9">FF011L</strain>
    </source>
</reference>
<evidence type="ECO:0000256" key="4">
    <source>
        <dbReference type="ARBA" id="ARBA00022989"/>
    </source>
</evidence>
<feature type="transmembrane region" description="Helical" evidence="6">
    <location>
        <begin position="36"/>
        <end position="62"/>
    </location>
</feature>
<dbReference type="AlphaFoldDB" id="A0A517MNS0"/>
<sequence>MKQYSHILKPLVTIAFFAIAMYLLHHEFKQYNVHEIATSFHAIPITAAIAALFLTACNYTVMIGYDWFGVKLVKHPLSLKQISIAALLYYAMSNSLGILFGGAPVRARLYSGWGMSSAEIMRLILFIGVAFWIGLFCLGGLLFVVTPFDIPDRFHLPLANSQPLGFIMLALAGSYFAWCMLRRNPIHLRGVNFQPPPLRIALAQSGVAMLDFLFASAALFVLLPEDAGISFLPFTAIFLLAIIVSLLSHVPGGLGILELVLVTMLPESSHGLVASLLVYRVIYYLIPLLLALTSISAVSLVNLRRRNQQGTGTTAAKLQTLASSATTAANVVAPRLITGAIFVAGLVLLFSGSLPATDGRMKLLRQAMPLPLVEISHLAGSIIGALLLILARALQRRIDAAWTMTVGLLGISVITSLAKGFDYEEAIVLSILLIAILPCRSYFYRKGNLLAPSISVGWLASVAIALGLSFWLVLFAFRHVEYSNQLWWEFAYRGDAPRSLRALLAAAVVFALVAVAKLLRSRPAVPPLPTEAEMAEVESIVKDSESTVANLALLGDKRFIFSDDRKAVAMFGCEGNSWITMSDPIGPEKSADNAAWKFREACDAIGVVPVFYQIAEQHLARYIEMGMTMLKLGEEGRVPLENFSLEGSHRKDLRRTKKKSNEAGLKFKIIPQAEVATVMPRLKEISDAWLGDKSAGEKGFSLGFFDQDYIARYDIAVIVRPNPTATLAPNVEPDDPKAEEVPNTSLDPADQIIAFANIWRGANQVELSIDLMRYIPDAPHGVMELLFLELMLYGRSEGFGYFSLGMAPLSGVDPHPLGPRWNRLSNLIFRHGEHFYNFQGLRAYKNKFAPEWSPKYLAAPGGLATARALTDVVTLIGGGLRKILHR</sequence>
<gene>
    <name evidence="8" type="primary">mprF</name>
    <name evidence="8" type="ORF">FF011L_53350</name>
</gene>
<evidence type="ECO:0000256" key="3">
    <source>
        <dbReference type="ARBA" id="ARBA00022692"/>
    </source>
</evidence>
<keyword evidence="8" id="KW-0012">Acyltransferase</keyword>
<evidence type="ECO:0000313" key="8">
    <source>
        <dbReference type="EMBL" id="QDS96523.1"/>
    </source>
</evidence>
<keyword evidence="5 6" id="KW-0472">Membrane</keyword>
<dbReference type="PANTHER" id="PTHR34697:SF2">
    <property type="entry name" value="PHOSPHATIDYLGLYCEROL LYSYLTRANSFERASE"/>
    <property type="match status" value="1"/>
</dbReference>
<evidence type="ECO:0000256" key="5">
    <source>
        <dbReference type="ARBA" id="ARBA00023136"/>
    </source>
</evidence>
<dbReference type="InterPro" id="IPR024320">
    <property type="entry name" value="LPG_synthase_C"/>
</dbReference>
<comment type="subcellular location">
    <subcellularLocation>
        <location evidence="1">Cell membrane</location>
        <topology evidence="1">Multi-pass membrane protein</topology>
    </subcellularLocation>
</comment>
<dbReference type="Proteomes" id="UP000320672">
    <property type="component" value="Chromosome"/>
</dbReference>
<feature type="transmembrane region" description="Helical" evidence="6">
    <location>
        <begin position="336"/>
        <end position="355"/>
    </location>
</feature>
<keyword evidence="2" id="KW-1003">Cell membrane</keyword>
<evidence type="ECO:0000313" key="9">
    <source>
        <dbReference type="Proteomes" id="UP000320672"/>
    </source>
</evidence>
<feature type="transmembrane region" description="Helical" evidence="6">
    <location>
        <begin position="164"/>
        <end position="181"/>
    </location>
</feature>
<feature type="transmembrane region" description="Helical" evidence="6">
    <location>
        <begin position="375"/>
        <end position="394"/>
    </location>
</feature>
<feature type="transmembrane region" description="Helical" evidence="6">
    <location>
        <begin position="427"/>
        <end position="444"/>
    </location>
</feature>
<dbReference type="InterPro" id="IPR016181">
    <property type="entry name" value="Acyl_CoA_acyltransferase"/>
</dbReference>
<feature type="transmembrane region" description="Helical" evidence="6">
    <location>
        <begin position="123"/>
        <end position="144"/>
    </location>
</feature>
<dbReference type="GO" id="GO:0050071">
    <property type="term" value="F:phosphatidylglycerol lysyltransferase activity"/>
    <property type="evidence" value="ECO:0007669"/>
    <property type="project" value="UniProtKB-EC"/>
</dbReference>
<dbReference type="GO" id="GO:0055091">
    <property type="term" value="P:phospholipid homeostasis"/>
    <property type="evidence" value="ECO:0007669"/>
    <property type="project" value="TreeGrafter"/>
</dbReference>
<feature type="transmembrane region" description="Helical" evidence="6">
    <location>
        <begin position="456"/>
        <end position="480"/>
    </location>
</feature>
<evidence type="ECO:0000256" key="2">
    <source>
        <dbReference type="ARBA" id="ARBA00022475"/>
    </source>
</evidence>
<feature type="transmembrane region" description="Helical" evidence="6">
    <location>
        <begin position="500"/>
        <end position="519"/>
    </location>
</feature>
<keyword evidence="4 6" id="KW-1133">Transmembrane helix</keyword>
<evidence type="ECO:0000259" key="7">
    <source>
        <dbReference type="Pfam" id="PF09924"/>
    </source>
</evidence>
<dbReference type="OrthoDB" id="145485at2"/>
<evidence type="ECO:0000256" key="1">
    <source>
        <dbReference type="ARBA" id="ARBA00004651"/>
    </source>
</evidence>
<feature type="transmembrane region" description="Helical" evidence="6">
    <location>
        <begin position="229"/>
        <end position="247"/>
    </location>
</feature>
<dbReference type="GO" id="GO:0005886">
    <property type="term" value="C:plasma membrane"/>
    <property type="evidence" value="ECO:0007669"/>
    <property type="project" value="UniProtKB-SubCell"/>
</dbReference>
<organism evidence="8 9">
    <name type="scientific">Roseimaritima multifibrata</name>
    <dbReference type="NCBI Taxonomy" id="1930274"/>
    <lineage>
        <taxon>Bacteria</taxon>
        <taxon>Pseudomonadati</taxon>
        <taxon>Planctomycetota</taxon>
        <taxon>Planctomycetia</taxon>
        <taxon>Pirellulales</taxon>
        <taxon>Pirellulaceae</taxon>
        <taxon>Roseimaritima</taxon>
    </lineage>
</organism>
<dbReference type="SUPFAM" id="SSF55729">
    <property type="entry name" value="Acyl-CoA N-acyltransferases (Nat)"/>
    <property type="match status" value="1"/>
</dbReference>
<dbReference type="KEGG" id="rml:FF011L_53350"/>
<feature type="transmembrane region" description="Helical" evidence="6">
    <location>
        <begin position="202"/>
        <end position="223"/>
    </location>
</feature>
<dbReference type="EC" id="2.3.2.3" evidence="8"/>
<keyword evidence="9" id="KW-1185">Reference proteome</keyword>
<evidence type="ECO:0000256" key="6">
    <source>
        <dbReference type="SAM" id="Phobius"/>
    </source>
</evidence>
<name>A0A517MNS0_9BACT</name>
<feature type="transmembrane region" description="Helical" evidence="6">
    <location>
        <begin position="284"/>
        <end position="303"/>
    </location>
</feature>
<keyword evidence="8" id="KW-0808">Transferase</keyword>
<feature type="transmembrane region" description="Helical" evidence="6">
    <location>
        <begin position="82"/>
        <end position="102"/>
    </location>
</feature>
<dbReference type="Pfam" id="PF09924">
    <property type="entry name" value="LPG_synthase_C"/>
    <property type="match status" value="1"/>
</dbReference>
<protein>
    <submittedName>
        <fullName evidence="8">Phosphatidylglycerol lysyltransferase</fullName>
        <ecNumber evidence="8">2.3.2.3</ecNumber>
    </submittedName>
</protein>
<dbReference type="RefSeq" id="WP_145354652.1">
    <property type="nucleotide sequence ID" value="NZ_CP036262.1"/>
</dbReference>
<feature type="transmembrane region" description="Helical" evidence="6">
    <location>
        <begin position="6"/>
        <end position="24"/>
    </location>
</feature>